<dbReference type="GO" id="GO:0046872">
    <property type="term" value="F:metal ion binding"/>
    <property type="evidence" value="ECO:0007669"/>
    <property type="project" value="UniProtKB-KW"/>
</dbReference>
<evidence type="ECO:0000259" key="2">
    <source>
        <dbReference type="PROSITE" id="PS51819"/>
    </source>
</evidence>
<organism evidence="3 4">
    <name type="scientific">Murinocardiopsis flavida</name>
    <dbReference type="NCBI Taxonomy" id="645275"/>
    <lineage>
        <taxon>Bacteria</taxon>
        <taxon>Bacillati</taxon>
        <taxon>Actinomycetota</taxon>
        <taxon>Actinomycetes</taxon>
        <taxon>Streptosporangiales</taxon>
        <taxon>Nocardiopsidaceae</taxon>
        <taxon>Murinocardiopsis</taxon>
    </lineage>
</organism>
<dbReference type="PANTHER" id="PTHR43048:SF4">
    <property type="entry name" value="RING-CLEAVING DIOXYGENASE-RELATED"/>
    <property type="match status" value="1"/>
</dbReference>
<evidence type="ECO:0000256" key="1">
    <source>
        <dbReference type="ARBA" id="ARBA00022723"/>
    </source>
</evidence>
<protein>
    <submittedName>
        <fullName evidence="3">Lactoylglutathione lyase</fullName>
    </submittedName>
</protein>
<dbReference type="PROSITE" id="PS51819">
    <property type="entry name" value="VOC"/>
    <property type="match status" value="1"/>
</dbReference>
<evidence type="ECO:0000313" key="4">
    <source>
        <dbReference type="Proteomes" id="UP000240542"/>
    </source>
</evidence>
<comment type="caution">
    <text evidence="3">The sequence shown here is derived from an EMBL/GenBank/DDBJ whole genome shotgun (WGS) entry which is preliminary data.</text>
</comment>
<dbReference type="EMBL" id="PYGA01000011">
    <property type="protein sequence ID" value="PSK96539.1"/>
    <property type="molecule type" value="Genomic_DNA"/>
</dbReference>
<gene>
    <name evidence="3" type="ORF">CLV63_111134</name>
</gene>
<keyword evidence="1" id="KW-0479">Metal-binding</keyword>
<evidence type="ECO:0000313" key="3">
    <source>
        <dbReference type="EMBL" id="PSK96539.1"/>
    </source>
</evidence>
<dbReference type="AlphaFoldDB" id="A0A2P8DH84"/>
<sequence length="134" mass="14437">MPFRTPFPLVYTEDVDRLARFYTGMFGFDTAYRFPADPSAPVEFCQLVLDGSALGLGRPVDPAHGGPVTASSRPATFELCLATDDVDAEVARLRAAGTTVLRDPADMPWGERMAYVADPDGHPIMLFATQAPGS</sequence>
<dbReference type="Proteomes" id="UP000240542">
    <property type="component" value="Unassembled WGS sequence"/>
</dbReference>
<accession>A0A2P8DH84</accession>
<dbReference type="OrthoDB" id="9798201at2"/>
<dbReference type="Pfam" id="PF00903">
    <property type="entry name" value="Glyoxalase"/>
    <property type="match status" value="1"/>
</dbReference>
<dbReference type="GO" id="GO:0016829">
    <property type="term" value="F:lyase activity"/>
    <property type="evidence" value="ECO:0007669"/>
    <property type="project" value="UniProtKB-KW"/>
</dbReference>
<dbReference type="GO" id="GO:0046491">
    <property type="term" value="P:L-methylmalonyl-CoA metabolic process"/>
    <property type="evidence" value="ECO:0007669"/>
    <property type="project" value="TreeGrafter"/>
</dbReference>
<name>A0A2P8DH84_9ACTN</name>
<keyword evidence="4" id="KW-1185">Reference proteome</keyword>
<dbReference type="InterPro" id="IPR004360">
    <property type="entry name" value="Glyas_Fos-R_dOase_dom"/>
</dbReference>
<dbReference type="InterPro" id="IPR037523">
    <property type="entry name" value="VOC_core"/>
</dbReference>
<dbReference type="InterPro" id="IPR051785">
    <property type="entry name" value="MMCE/EMCE_epimerase"/>
</dbReference>
<reference evidence="3 4" key="1">
    <citation type="submission" date="2018-03" db="EMBL/GenBank/DDBJ databases">
        <title>Genomic Encyclopedia of Archaeal and Bacterial Type Strains, Phase II (KMG-II): from individual species to whole genera.</title>
        <authorList>
            <person name="Goeker M."/>
        </authorList>
    </citation>
    <scope>NUCLEOTIDE SEQUENCE [LARGE SCALE GENOMIC DNA]</scope>
    <source>
        <strain evidence="3 4">DSM 45312</strain>
    </source>
</reference>
<dbReference type="InterPro" id="IPR029068">
    <property type="entry name" value="Glyas_Bleomycin-R_OHBP_Dase"/>
</dbReference>
<dbReference type="RefSeq" id="WP_106583920.1">
    <property type="nucleotide sequence ID" value="NZ_PYGA01000011.1"/>
</dbReference>
<keyword evidence="3" id="KW-0456">Lyase</keyword>
<dbReference type="PANTHER" id="PTHR43048">
    <property type="entry name" value="METHYLMALONYL-COA EPIMERASE"/>
    <property type="match status" value="1"/>
</dbReference>
<proteinExistence type="predicted"/>
<dbReference type="Gene3D" id="3.10.180.10">
    <property type="entry name" value="2,3-Dihydroxybiphenyl 1,2-Dioxygenase, domain 1"/>
    <property type="match status" value="1"/>
</dbReference>
<dbReference type="SUPFAM" id="SSF54593">
    <property type="entry name" value="Glyoxalase/Bleomycin resistance protein/Dihydroxybiphenyl dioxygenase"/>
    <property type="match status" value="1"/>
</dbReference>
<dbReference type="GO" id="GO:0004493">
    <property type="term" value="F:methylmalonyl-CoA epimerase activity"/>
    <property type="evidence" value="ECO:0007669"/>
    <property type="project" value="TreeGrafter"/>
</dbReference>
<feature type="domain" description="VOC" evidence="2">
    <location>
        <begin position="4"/>
        <end position="129"/>
    </location>
</feature>